<dbReference type="AlphaFoldDB" id="A0A0N0BHU2"/>
<name>A0A0N0BHU2_9HYME</name>
<evidence type="ECO:0000256" key="1">
    <source>
        <dbReference type="SAM" id="MobiDB-lite"/>
    </source>
</evidence>
<sequence>METNNADTPYMLASVRVCLTRLNMDLHWNHRRRVAFENIVPILLQLSSVGGRSSSLPKEISKYSRSLEPRTNENWAKPSRNRVKRDTKNLSGHFAQV</sequence>
<reference evidence="2 3" key="1">
    <citation type="submission" date="2015-07" db="EMBL/GenBank/DDBJ databases">
        <title>The genome of Melipona quadrifasciata.</title>
        <authorList>
            <person name="Pan H."/>
            <person name="Kapheim K."/>
        </authorList>
    </citation>
    <scope>NUCLEOTIDE SEQUENCE [LARGE SCALE GENOMIC DNA]</scope>
    <source>
        <strain evidence="2">0111107301</strain>
        <tissue evidence="2">Whole body</tissue>
    </source>
</reference>
<feature type="compositionally biased region" description="Basic and acidic residues" evidence="1">
    <location>
        <begin position="59"/>
        <end position="71"/>
    </location>
</feature>
<feature type="region of interest" description="Disordered" evidence="1">
    <location>
        <begin position="50"/>
        <end position="97"/>
    </location>
</feature>
<dbReference type="EMBL" id="KQ435741">
    <property type="protein sequence ID" value="KOX76781.1"/>
    <property type="molecule type" value="Genomic_DNA"/>
</dbReference>
<evidence type="ECO:0000313" key="2">
    <source>
        <dbReference type="EMBL" id="KOX76781.1"/>
    </source>
</evidence>
<dbReference type="Proteomes" id="UP000053105">
    <property type="component" value="Unassembled WGS sequence"/>
</dbReference>
<proteinExistence type="predicted"/>
<keyword evidence="3" id="KW-1185">Reference proteome</keyword>
<evidence type="ECO:0000313" key="3">
    <source>
        <dbReference type="Proteomes" id="UP000053105"/>
    </source>
</evidence>
<accession>A0A0N0BHU2</accession>
<organism evidence="2 3">
    <name type="scientific">Melipona quadrifasciata</name>
    <dbReference type="NCBI Taxonomy" id="166423"/>
    <lineage>
        <taxon>Eukaryota</taxon>
        <taxon>Metazoa</taxon>
        <taxon>Ecdysozoa</taxon>
        <taxon>Arthropoda</taxon>
        <taxon>Hexapoda</taxon>
        <taxon>Insecta</taxon>
        <taxon>Pterygota</taxon>
        <taxon>Neoptera</taxon>
        <taxon>Endopterygota</taxon>
        <taxon>Hymenoptera</taxon>
        <taxon>Apocrita</taxon>
        <taxon>Aculeata</taxon>
        <taxon>Apoidea</taxon>
        <taxon>Anthophila</taxon>
        <taxon>Apidae</taxon>
        <taxon>Melipona</taxon>
    </lineage>
</organism>
<gene>
    <name evidence="2" type="ORF">WN51_11205</name>
</gene>
<protein>
    <submittedName>
        <fullName evidence="2">Uncharacterized protein</fullName>
    </submittedName>
</protein>